<sequence length="144" mass="16331">MVEALLEKIRKTPTVKTDKPETFLEFSAAVRNASDYLRVAELEEHLSNPTLIEELVNRLPGHMKKDWAIACTRQHHPLLHQSDENEDVFPCNHSVHIDKKGECLFRIMPVTLYRGDNQIDTCAFIDEGSSLTLMETSLAKELGG</sequence>
<dbReference type="AlphaFoldDB" id="A0A182PWT0"/>
<reference evidence="2" key="1">
    <citation type="submission" date="2013-03" db="EMBL/GenBank/DDBJ databases">
        <title>The Genome Sequence of Anopheles epiroticus epiroticus2.</title>
        <authorList>
            <consortium name="The Broad Institute Genomics Platform"/>
            <person name="Neafsey D.E."/>
            <person name="Howell P."/>
            <person name="Walker B."/>
            <person name="Young S.K."/>
            <person name="Zeng Q."/>
            <person name="Gargeya S."/>
            <person name="Fitzgerald M."/>
            <person name="Haas B."/>
            <person name="Abouelleil A."/>
            <person name="Allen A.W."/>
            <person name="Alvarado L."/>
            <person name="Arachchi H.M."/>
            <person name="Berlin A.M."/>
            <person name="Chapman S.B."/>
            <person name="Gainer-Dewar J."/>
            <person name="Goldberg J."/>
            <person name="Griggs A."/>
            <person name="Gujja S."/>
            <person name="Hansen M."/>
            <person name="Howarth C."/>
            <person name="Imamovic A."/>
            <person name="Ireland A."/>
            <person name="Larimer J."/>
            <person name="McCowan C."/>
            <person name="Murphy C."/>
            <person name="Pearson M."/>
            <person name="Poon T.W."/>
            <person name="Priest M."/>
            <person name="Roberts A."/>
            <person name="Saif S."/>
            <person name="Shea T."/>
            <person name="Sisk P."/>
            <person name="Sykes S."/>
            <person name="Wortman J."/>
            <person name="Nusbaum C."/>
            <person name="Birren B."/>
        </authorList>
    </citation>
    <scope>NUCLEOTIDE SEQUENCE [LARGE SCALE GENOMIC DNA]</scope>
    <source>
        <strain evidence="2">Epiroticus2</strain>
    </source>
</reference>
<evidence type="ECO:0000313" key="1">
    <source>
        <dbReference type="EnsemblMetazoa" id="AEPI011417-PA"/>
    </source>
</evidence>
<dbReference type="Proteomes" id="UP000075885">
    <property type="component" value="Unassembled WGS sequence"/>
</dbReference>
<name>A0A182PWT0_9DIPT</name>
<protein>
    <submittedName>
        <fullName evidence="1">Uncharacterized protein</fullName>
    </submittedName>
</protein>
<dbReference type="STRING" id="199890.A0A182PWT0"/>
<reference evidence="1" key="2">
    <citation type="submission" date="2020-05" db="UniProtKB">
        <authorList>
            <consortium name="EnsemblMetazoa"/>
        </authorList>
    </citation>
    <scope>IDENTIFICATION</scope>
    <source>
        <strain evidence="1">Epiroticus2</strain>
    </source>
</reference>
<dbReference type="EnsemblMetazoa" id="AEPI011417-RA">
    <property type="protein sequence ID" value="AEPI011417-PA"/>
    <property type="gene ID" value="AEPI011417"/>
</dbReference>
<accession>A0A182PWT0</accession>
<evidence type="ECO:0000313" key="2">
    <source>
        <dbReference type="Proteomes" id="UP000075885"/>
    </source>
</evidence>
<keyword evidence="2" id="KW-1185">Reference proteome</keyword>
<dbReference type="VEuPathDB" id="VectorBase:AEPI011417"/>
<organism evidence="1 2">
    <name type="scientific">Anopheles epiroticus</name>
    <dbReference type="NCBI Taxonomy" id="199890"/>
    <lineage>
        <taxon>Eukaryota</taxon>
        <taxon>Metazoa</taxon>
        <taxon>Ecdysozoa</taxon>
        <taxon>Arthropoda</taxon>
        <taxon>Hexapoda</taxon>
        <taxon>Insecta</taxon>
        <taxon>Pterygota</taxon>
        <taxon>Neoptera</taxon>
        <taxon>Endopterygota</taxon>
        <taxon>Diptera</taxon>
        <taxon>Nematocera</taxon>
        <taxon>Culicoidea</taxon>
        <taxon>Culicidae</taxon>
        <taxon>Anophelinae</taxon>
        <taxon>Anopheles</taxon>
    </lineage>
</organism>
<proteinExistence type="predicted"/>